<dbReference type="EMBL" id="AWXR01000078">
    <property type="protein sequence ID" value="ERM80774.1"/>
    <property type="molecule type" value="Genomic_DNA"/>
</dbReference>
<reference evidence="1 2" key="1">
    <citation type="journal article" date="2013" name="Genome Announc.">
        <title>Draft Genome Sequence of the Psychrophilic and Alkaliphilic Rhodonellum psychrophilum Strain GCM71T.</title>
        <authorList>
            <person name="Hauptmann A.L."/>
            <person name="Glaring M.A."/>
            <person name="Hallin P.F."/>
            <person name="Prieme A."/>
            <person name="Stougaard P."/>
        </authorList>
    </citation>
    <scope>NUCLEOTIDE SEQUENCE [LARGE SCALE GENOMIC DNA]</scope>
    <source>
        <strain evidence="1 2">GCM71</strain>
    </source>
</reference>
<gene>
    <name evidence="1" type="ORF">P872_21190</name>
</gene>
<name>U5BTB4_9BACT</name>
<dbReference type="AlphaFoldDB" id="U5BTB4"/>
<evidence type="ECO:0000313" key="2">
    <source>
        <dbReference type="Proteomes" id="UP000016843"/>
    </source>
</evidence>
<proteinExistence type="predicted"/>
<evidence type="ECO:0000313" key="1">
    <source>
        <dbReference type="EMBL" id="ERM80774.1"/>
    </source>
</evidence>
<dbReference type="Proteomes" id="UP000016843">
    <property type="component" value="Unassembled WGS sequence"/>
</dbReference>
<accession>U5BTB4</accession>
<organism evidence="1 2">
    <name type="scientific">Rhodonellum psychrophilum GCM71 = DSM 17998</name>
    <dbReference type="NCBI Taxonomy" id="1123057"/>
    <lineage>
        <taxon>Bacteria</taxon>
        <taxon>Pseudomonadati</taxon>
        <taxon>Bacteroidota</taxon>
        <taxon>Cytophagia</taxon>
        <taxon>Cytophagales</taxon>
        <taxon>Cytophagaceae</taxon>
        <taxon>Rhodonellum</taxon>
    </lineage>
</organism>
<comment type="caution">
    <text evidence="1">The sequence shown here is derived from an EMBL/GenBank/DDBJ whole genome shotgun (WGS) entry which is preliminary data.</text>
</comment>
<sequence>MRGSELEMKFEHRITCQGNCRFREKFLYLIEYQLGINSFC</sequence>
<keyword evidence="2" id="KW-1185">Reference proteome</keyword>
<protein>
    <submittedName>
        <fullName evidence="1">Uncharacterized protein</fullName>
    </submittedName>
</protein>